<dbReference type="Proteomes" id="UP000317178">
    <property type="component" value="Chromosome"/>
</dbReference>
<name>A0A518CR43_9PLAN</name>
<dbReference type="OrthoDB" id="214310at2"/>
<dbReference type="EMBL" id="CP036281">
    <property type="protein sequence ID" value="QDU81685.1"/>
    <property type="molecule type" value="Genomic_DNA"/>
</dbReference>
<evidence type="ECO:0000313" key="1">
    <source>
        <dbReference type="EMBL" id="QDU81685.1"/>
    </source>
</evidence>
<protein>
    <recommendedName>
        <fullName evidence="3">STAS domain-containing protein</fullName>
    </recommendedName>
</protein>
<dbReference type="RefSeq" id="WP_144997240.1">
    <property type="nucleotide sequence ID" value="NZ_CP036281.1"/>
</dbReference>
<sequence>MATSRHLRMTLHNWDDYTVLDLIGVEIWDGADLALLRDTQSDLVMNKKCRLMGVNMEHVKYIPSGFFGMLYDWHEYGVKIRLYNPQPHVAEMLWFRQFFKRIGENTYALQGKPRYDLVPQDSSDWTADADWLEAETMSTKN</sequence>
<organism evidence="1 2">
    <name type="scientific">Polystyrenella longa</name>
    <dbReference type="NCBI Taxonomy" id="2528007"/>
    <lineage>
        <taxon>Bacteria</taxon>
        <taxon>Pseudomonadati</taxon>
        <taxon>Planctomycetota</taxon>
        <taxon>Planctomycetia</taxon>
        <taxon>Planctomycetales</taxon>
        <taxon>Planctomycetaceae</taxon>
        <taxon>Polystyrenella</taxon>
    </lineage>
</organism>
<reference evidence="1 2" key="1">
    <citation type="submission" date="2019-02" db="EMBL/GenBank/DDBJ databases">
        <title>Deep-cultivation of Planctomycetes and their phenomic and genomic characterization uncovers novel biology.</title>
        <authorList>
            <person name="Wiegand S."/>
            <person name="Jogler M."/>
            <person name="Boedeker C."/>
            <person name="Pinto D."/>
            <person name="Vollmers J."/>
            <person name="Rivas-Marin E."/>
            <person name="Kohn T."/>
            <person name="Peeters S.H."/>
            <person name="Heuer A."/>
            <person name="Rast P."/>
            <person name="Oberbeckmann S."/>
            <person name="Bunk B."/>
            <person name="Jeske O."/>
            <person name="Meyerdierks A."/>
            <person name="Storesund J.E."/>
            <person name="Kallscheuer N."/>
            <person name="Luecker S."/>
            <person name="Lage O.M."/>
            <person name="Pohl T."/>
            <person name="Merkel B.J."/>
            <person name="Hornburger P."/>
            <person name="Mueller R.-W."/>
            <person name="Bruemmer F."/>
            <person name="Labrenz M."/>
            <person name="Spormann A.M."/>
            <person name="Op den Camp H."/>
            <person name="Overmann J."/>
            <person name="Amann R."/>
            <person name="Jetten M.S.M."/>
            <person name="Mascher T."/>
            <person name="Medema M.H."/>
            <person name="Devos D.P."/>
            <person name="Kaster A.-K."/>
            <person name="Ovreas L."/>
            <person name="Rohde M."/>
            <person name="Galperin M.Y."/>
            <person name="Jogler C."/>
        </authorList>
    </citation>
    <scope>NUCLEOTIDE SEQUENCE [LARGE SCALE GENOMIC DNA]</scope>
    <source>
        <strain evidence="1 2">Pla110</strain>
    </source>
</reference>
<accession>A0A518CR43</accession>
<proteinExistence type="predicted"/>
<dbReference type="SUPFAM" id="SSF52091">
    <property type="entry name" value="SpoIIaa-like"/>
    <property type="match status" value="1"/>
</dbReference>
<gene>
    <name evidence="1" type="ORF">Pla110_34290</name>
</gene>
<evidence type="ECO:0000313" key="2">
    <source>
        <dbReference type="Proteomes" id="UP000317178"/>
    </source>
</evidence>
<dbReference type="Gene3D" id="3.30.750.24">
    <property type="entry name" value="STAS domain"/>
    <property type="match status" value="1"/>
</dbReference>
<evidence type="ECO:0008006" key="3">
    <source>
        <dbReference type="Google" id="ProtNLM"/>
    </source>
</evidence>
<dbReference type="KEGG" id="plon:Pla110_34290"/>
<keyword evidence="2" id="KW-1185">Reference proteome</keyword>
<dbReference type="AlphaFoldDB" id="A0A518CR43"/>
<dbReference type="InterPro" id="IPR036513">
    <property type="entry name" value="STAS_dom_sf"/>
</dbReference>